<dbReference type="EMBL" id="CAJZBQ010000032">
    <property type="protein sequence ID" value="CAG9322472.1"/>
    <property type="molecule type" value="Genomic_DNA"/>
</dbReference>
<organism evidence="3 4">
    <name type="scientific">Blepharisma stoltei</name>
    <dbReference type="NCBI Taxonomy" id="1481888"/>
    <lineage>
        <taxon>Eukaryota</taxon>
        <taxon>Sar</taxon>
        <taxon>Alveolata</taxon>
        <taxon>Ciliophora</taxon>
        <taxon>Postciliodesmatophora</taxon>
        <taxon>Heterotrichea</taxon>
        <taxon>Heterotrichida</taxon>
        <taxon>Blepharismidae</taxon>
        <taxon>Blepharisma</taxon>
    </lineage>
</organism>
<accession>A0AAU9J9U3</accession>
<feature type="transmembrane region" description="Helical" evidence="1">
    <location>
        <begin position="263"/>
        <end position="284"/>
    </location>
</feature>
<feature type="domain" description="TmcB/TmcC TPR repeats" evidence="2">
    <location>
        <begin position="451"/>
        <end position="557"/>
    </location>
</feature>
<protein>
    <recommendedName>
        <fullName evidence="2">TmcB/TmcC TPR repeats domain-containing protein</fullName>
    </recommendedName>
</protein>
<feature type="transmembrane region" description="Helical" evidence="1">
    <location>
        <begin position="193"/>
        <end position="218"/>
    </location>
</feature>
<feature type="transmembrane region" description="Helical" evidence="1">
    <location>
        <begin position="889"/>
        <end position="910"/>
    </location>
</feature>
<evidence type="ECO:0000259" key="2">
    <source>
        <dbReference type="Pfam" id="PF25474"/>
    </source>
</evidence>
<feature type="transmembrane region" description="Helical" evidence="1">
    <location>
        <begin position="296"/>
        <end position="312"/>
    </location>
</feature>
<keyword evidence="1" id="KW-0812">Transmembrane</keyword>
<keyword evidence="1" id="KW-1133">Transmembrane helix</keyword>
<name>A0AAU9J9U3_9CILI</name>
<feature type="transmembrane region" description="Helical" evidence="1">
    <location>
        <begin position="1162"/>
        <end position="1183"/>
    </location>
</feature>
<reference evidence="3" key="1">
    <citation type="submission" date="2021-09" db="EMBL/GenBank/DDBJ databases">
        <authorList>
            <consortium name="AG Swart"/>
            <person name="Singh M."/>
            <person name="Singh A."/>
            <person name="Seah K."/>
            <person name="Emmerich C."/>
        </authorList>
    </citation>
    <scope>NUCLEOTIDE SEQUENCE</scope>
    <source>
        <strain evidence="3">ATCC30299</strain>
    </source>
</reference>
<evidence type="ECO:0000313" key="3">
    <source>
        <dbReference type="EMBL" id="CAG9322472.1"/>
    </source>
</evidence>
<gene>
    <name evidence="3" type="ORF">BSTOLATCC_MIC31604</name>
</gene>
<dbReference type="InterPro" id="IPR057352">
    <property type="entry name" value="TPR_TmcB/C"/>
</dbReference>
<keyword evidence="4" id="KW-1185">Reference proteome</keyword>
<feature type="transmembrane region" description="Helical" evidence="1">
    <location>
        <begin position="152"/>
        <end position="173"/>
    </location>
</feature>
<evidence type="ECO:0000256" key="1">
    <source>
        <dbReference type="SAM" id="Phobius"/>
    </source>
</evidence>
<feature type="transmembrane region" description="Helical" evidence="1">
    <location>
        <begin position="1353"/>
        <end position="1376"/>
    </location>
</feature>
<proteinExistence type="predicted"/>
<feature type="transmembrane region" description="Helical" evidence="1">
    <location>
        <begin position="111"/>
        <end position="131"/>
    </location>
</feature>
<dbReference type="Pfam" id="PF25474">
    <property type="entry name" value="TPR_TmcB"/>
    <property type="match status" value="1"/>
</dbReference>
<comment type="caution">
    <text evidence="3">The sequence shown here is derived from an EMBL/GenBank/DDBJ whole genome shotgun (WGS) entry which is preliminary data.</text>
</comment>
<keyword evidence="1" id="KW-0472">Membrane</keyword>
<feature type="transmembrane region" description="Helical" evidence="1">
    <location>
        <begin position="54"/>
        <end position="75"/>
    </location>
</feature>
<feature type="transmembrane region" description="Helical" evidence="1">
    <location>
        <begin position="239"/>
        <end position="257"/>
    </location>
</feature>
<dbReference type="Proteomes" id="UP001162131">
    <property type="component" value="Unassembled WGS sequence"/>
</dbReference>
<feature type="transmembrane region" description="Helical" evidence="1">
    <location>
        <begin position="1076"/>
        <end position="1099"/>
    </location>
</feature>
<sequence length="1406" mass="164279">MYASSNFNLFENRDMLEVNVSQGFFKPWELFLFEIFEKIFHLKYNEKVKFRQQIITEIFTNTLMSLQMISLAWYATMDISEWDYYYGFWKLVGYLNFVSFCDSLQIIELCLYLQIFLIGFCMANFLLILIYRIFKKIYHPTAYFILRKVAEFLSTIFYIPCTLTLSLLFKYSILDYPLIEEFSGKHDAVKINLGPAGAFLSLILMGFLYLMALIYTLFSADIRHFYVTKNFVSKSNSTADLYLVSFITAECWLFVLFGYNSTLYYQTALACFSIGIFLSIFYSLPYYNPLENGIKAFNILSLAIASIIFLFGRMIDNSLIIILLNIFLQPLLCYFTIRGAKINFFHLKLKGGIPKNQYDFERISRHILCQRKQDNPSQVIDYFTKCSKDKNFKKDRLFVVWEVNFCLYIMEDERLARIKLIQILSELPSAEGMVQSWRAVKHVDEISSDLFTDVIYLSYLTDLYRVKRQDEELCYSLLDLWSEISSKSPRFFKLHHLVIMISDYISDIKKVYDVLVTKHKHAQIFDQYISFLENILGDSDYANIINSRKIGLQNAANSRGGDENLLNPYSDKNGIFLISVNQESFGLISYINEKAAQILRVSTTDVIGAPFYQFVPYPYSIGHDWFLKEYFQNCSRPEIIKRNWMFLQNQMGYLVECKFIIRITALSNCAYILVSIKSRDTTRQIAMLSSDGIIYNYSVLFPHYIGAGNQNIRWMHLTSFMPRMYISEMRVCEPYIINLGGQELAFAHRTIQLRTALIHVLVVINDDKEIQLWKERRDTDQIEYFGTGDITDEEIRIHESMNFSISRISKLGKVKFQDLQDQENRMESPNHSEADSGAQFLDDTLNAMSDLVDEGKAESLFEKQAQNTSSVIIQKLVDDTTKYFKTFEIILFFSIIATIGMSIGVLIYTYRDVQHTSEITIFTHLGELWYRFSHMGDTTRTLWFETNYGVLNVTREFLSFNDTINTLIFIKNELLNDLSEWTYCSASSIVTDSKIGIWNFDGPPHIDNYNLYDTVQLLISAGQTLMAKIERKVSIIDEAQFIIINCLGTAYNAVTNTIKDLGNCEESRVKENGTKITLLLFFGILAVGCFHAILIYYIYLINRKYNAFWSFVQQISSLSYIDLRMACVDRLSNVHGIEYDLIENSVRIRSQKDKAAKIHTKIYIKLILHLSIFFLIVLFYFLFQKFYLYDKCENLMKNRPYLIENFSYRRATLSMLSLFSRDTNTQEYKKWFPLSYDFTNSWSEYKQASEILKKKGLEARISKFKILMSDKLKKRVFEGIDTYNMKLRLGDLAATNLVYFDAVYIAAAAQQMNTVNDIWNFVDSIYQLQVEMGIDYQMASEDSKDAINLQLSYIVYTTIMFSIVLISLYVFYYFPLLRHEKIVLKKLQIMTQIIPCTNNHLKDLTI</sequence>
<evidence type="ECO:0000313" key="4">
    <source>
        <dbReference type="Proteomes" id="UP001162131"/>
    </source>
</evidence>